<organism evidence="1 2">
    <name type="scientific">Opisthorchis viverrini</name>
    <name type="common">Southeast Asian liver fluke</name>
    <dbReference type="NCBI Taxonomy" id="6198"/>
    <lineage>
        <taxon>Eukaryota</taxon>
        <taxon>Metazoa</taxon>
        <taxon>Spiralia</taxon>
        <taxon>Lophotrochozoa</taxon>
        <taxon>Platyhelminthes</taxon>
        <taxon>Trematoda</taxon>
        <taxon>Digenea</taxon>
        <taxon>Opisthorchiida</taxon>
        <taxon>Opisthorchiata</taxon>
        <taxon>Opisthorchiidae</taxon>
        <taxon>Opisthorchis</taxon>
    </lineage>
</organism>
<evidence type="ECO:0000313" key="1">
    <source>
        <dbReference type="EMBL" id="KER18076.1"/>
    </source>
</evidence>
<dbReference type="InterPro" id="IPR036397">
    <property type="entry name" value="RNaseH_sf"/>
</dbReference>
<accession>A0A074YTF6</accession>
<feature type="non-terminal residue" evidence="1">
    <location>
        <position position="95"/>
    </location>
</feature>
<dbReference type="PANTHER" id="PTHR37984:SF5">
    <property type="entry name" value="PROTEIN NYNRIN-LIKE"/>
    <property type="match status" value="1"/>
</dbReference>
<gene>
    <name evidence="1" type="ORF">T265_16310</name>
</gene>
<dbReference type="EMBL" id="KL612539">
    <property type="protein sequence ID" value="KER18076.1"/>
    <property type="molecule type" value="Genomic_DNA"/>
</dbReference>
<evidence type="ECO:0008006" key="3">
    <source>
        <dbReference type="Google" id="ProtNLM"/>
    </source>
</evidence>
<dbReference type="GeneID" id="20330475"/>
<dbReference type="Gene3D" id="3.30.420.10">
    <property type="entry name" value="Ribonuclease H-like superfamily/Ribonuclease H"/>
    <property type="match status" value="1"/>
</dbReference>
<dbReference type="Proteomes" id="UP000054324">
    <property type="component" value="Unassembled WGS sequence"/>
</dbReference>
<dbReference type="InterPro" id="IPR050951">
    <property type="entry name" value="Retrovirus_Pol_polyprotein"/>
</dbReference>
<dbReference type="SUPFAM" id="SSF53098">
    <property type="entry name" value="Ribonuclease H-like"/>
    <property type="match status" value="1"/>
</dbReference>
<dbReference type="GO" id="GO:0003676">
    <property type="term" value="F:nucleic acid binding"/>
    <property type="evidence" value="ECO:0007669"/>
    <property type="project" value="InterPro"/>
</dbReference>
<dbReference type="PANTHER" id="PTHR37984">
    <property type="entry name" value="PROTEIN CBG26694"/>
    <property type="match status" value="1"/>
</dbReference>
<sequence>MKTLTRSYVYWPGVEKHIKELVQSCQPINNQYYFIIVDAYSKWSEVIMMDHTTSCYTVLQLTRIFCHLRHARNIGGRGFTSADFALFCQQYGVHH</sequence>
<dbReference type="AlphaFoldDB" id="A0A074YTF6"/>
<dbReference type="RefSeq" id="XP_009178177.1">
    <property type="nucleotide sequence ID" value="XM_009179913.1"/>
</dbReference>
<evidence type="ECO:0000313" key="2">
    <source>
        <dbReference type="Proteomes" id="UP000054324"/>
    </source>
</evidence>
<protein>
    <recommendedName>
        <fullName evidence="3">Integrase zinc-binding domain-containing protein</fullName>
    </recommendedName>
</protein>
<dbReference type="OrthoDB" id="7758825at2759"/>
<dbReference type="CTD" id="20330475"/>
<name>A0A074YTF6_OPIVI</name>
<dbReference type="InterPro" id="IPR012337">
    <property type="entry name" value="RNaseH-like_sf"/>
</dbReference>
<reference evidence="1 2" key="1">
    <citation type="submission" date="2013-11" db="EMBL/GenBank/DDBJ databases">
        <title>Opisthorchis viverrini - life in the bile duct.</title>
        <authorList>
            <person name="Young N.D."/>
            <person name="Nagarajan N."/>
            <person name="Lin S.J."/>
            <person name="Korhonen P.K."/>
            <person name="Jex A.R."/>
            <person name="Hall R.S."/>
            <person name="Safavi-Hemami H."/>
            <person name="Kaewkong W."/>
            <person name="Bertrand D."/>
            <person name="Gao S."/>
            <person name="Seet Q."/>
            <person name="Wongkham S."/>
            <person name="Teh B.T."/>
            <person name="Wongkham C."/>
            <person name="Intapan P.M."/>
            <person name="Maleewong W."/>
            <person name="Yang X."/>
            <person name="Hu M."/>
            <person name="Wang Z."/>
            <person name="Hofmann A."/>
            <person name="Sternberg P.W."/>
            <person name="Tan P."/>
            <person name="Wang J."/>
            <person name="Gasser R.B."/>
        </authorList>
    </citation>
    <scope>NUCLEOTIDE SEQUENCE [LARGE SCALE GENOMIC DNA]</scope>
</reference>
<dbReference type="STRING" id="6198.A0A074YTF6"/>
<proteinExistence type="predicted"/>
<dbReference type="KEGG" id="ovi:T265_16310"/>
<keyword evidence="2" id="KW-1185">Reference proteome</keyword>